<reference evidence="2" key="1">
    <citation type="journal article" date="2022" name="Int. J. Syst. Evol. Microbiol.">
        <title>Anaeromyxobacter oryzae sp. nov., Anaeromyxobacter diazotrophicus sp. nov. and Anaeromyxobacter paludicola sp. nov., isolated from paddy soils.</title>
        <authorList>
            <person name="Itoh H."/>
            <person name="Xu Z."/>
            <person name="Mise K."/>
            <person name="Masuda Y."/>
            <person name="Ushijima N."/>
            <person name="Hayakawa C."/>
            <person name="Shiratori Y."/>
            <person name="Senoo K."/>
        </authorList>
    </citation>
    <scope>NUCLEOTIDE SEQUENCE [LARGE SCALE GENOMIC DNA]</scope>
    <source>
        <strain evidence="2">Red630</strain>
    </source>
</reference>
<keyword evidence="2" id="KW-1185">Reference proteome</keyword>
<dbReference type="InterPro" id="IPR029044">
    <property type="entry name" value="Nucleotide-diphossugar_trans"/>
</dbReference>
<gene>
    <name evidence="1" type="ORF">AMPC_33350</name>
</gene>
<dbReference type="SUPFAM" id="SSF53448">
    <property type="entry name" value="Nucleotide-diphospho-sugar transferases"/>
    <property type="match status" value="1"/>
</dbReference>
<dbReference type="Gene3D" id="3.90.550.10">
    <property type="entry name" value="Spore Coat Polysaccharide Biosynthesis Protein SpsA, Chain A"/>
    <property type="match status" value="1"/>
</dbReference>
<evidence type="ECO:0000313" key="1">
    <source>
        <dbReference type="EMBL" id="BDG10222.1"/>
    </source>
</evidence>
<evidence type="ECO:0000313" key="2">
    <source>
        <dbReference type="Proteomes" id="UP001162734"/>
    </source>
</evidence>
<dbReference type="Proteomes" id="UP001162734">
    <property type="component" value="Chromosome"/>
</dbReference>
<sequence>MPSGATAAATDPAAEIVVAIERRAGLYDPACAERLEVELSRRFPGHPARVLVVRVQGGSAALVPPHDSALVAAPAPEVAAPSTGQDGAMAALLRAGAERSAAAMALVADARDGRSAEWLGALLAPVLEGGFDCVRPAYLRHRQDAPLNTGVVYPLLRAAFGKRLRQPLGRETALSLTLARRLLLDPDWRRDPGFAGSEAWLVGKVLAGPERVCQAWLGPWPGAAAPPEEASEALARVLGQVFRELERHAGRWQRVDGSAEVPSFGEAGTLPGEAPRVSLEALVGAFRLGQSELAPLWSHVLPPATLLALRRCAACSAEAFQLEDRLWARIVYDFAVAWFAKLVERRQLLASMTPLYRGWTASFLRETRDLDDAATEARIEALCRAFEQEKRYLVARWRWPDGFNP</sequence>
<evidence type="ECO:0008006" key="3">
    <source>
        <dbReference type="Google" id="ProtNLM"/>
    </source>
</evidence>
<proteinExistence type="predicted"/>
<dbReference type="EMBL" id="AP025592">
    <property type="protein sequence ID" value="BDG10222.1"/>
    <property type="molecule type" value="Genomic_DNA"/>
</dbReference>
<organism evidence="1 2">
    <name type="scientific">Anaeromyxobacter paludicola</name>
    <dbReference type="NCBI Taxonomy" id="2918171"/>
    <lineage>
        <taxon>Bacteria</taxon>
        <taxon>Pseudomonadati</taxon>
        <taxon>Myxococcota</taxon>
        <taxon>Myxococcia</taxon>
        <taxon>Myxococcales</taxon>
        <taxon>Cystobacterineae</taxon>
        <taxon>Anaeromyxobacteraceae</taxon>
        <taxon>Anaeromyxobacter</taxon>
    </lineage>
</organism>
<name>A0ABM7XE93_9BACT</name>
<accession>A0ABM7XE93</accession>
<dbReference type="RefSeq" id="WP_248342615.1">
    <property type="nucleotide sequence ID" value="NZ_AP025592.1"/>
</dbReference>
<protein>
    <recommendedName>
        <fullName evidence="3">Glycosyl transferase family 2</fullName>
    </recommendedName>
</protein>